<dbReference type="CDD" id="cd00033">
    <property type="entry name" value="CCP"/>
    <property type="match status" value="8"/>
</dbReference>
<feature type="signal peptide" evidence="7">
    <location>
        <begin position="1"/>
        <end position="19"/>
    </location>
</feature>
<name>A0ABM1BM83_LIMPO</name>
<feature type="compositionally biased region" description="Basic and acidic residues" evidence="6">
    <location>
        <begin position="735"/>
        <end position="753"/>
    </location>
</feature>
<feature type="disulfide bond" evidence="5">
    <location>
        <begin position="107"/>
        <end position="134"/>
    </location>
</feature>
<evidence type="ECO:0000256" key="2">
    <source>
        <dbReference type="ARBA" id="ARBA00022659"/>
    </source>
</evidence>
<keyword evidence="3 7" id="KW-0732">Signal</keyword>
<evidence type="ECO:0000256" key="4">
    <source>
        <dbReference type="ARBA" id="ARBA00023157"/>
    </source>
</evidence>
<keyword evidence="2 5" id="KW-0768">Sushi</keyword>
<dbReference type="Proteomes" id="UP000694941">
    <property type="component" value="Unplaced"/>
</dbReference>
<dbReference type="RefSeq" id="XP_013784842.1">
    <property type="nucleotide sequence ID" value="XM_013929388.2"/>
</dbReference>
<feature type="domain" description="Sushi" evidence="8">
    <location>
        <begin position="278"/>
        <end position="335"/>
    </location>
</feature>
<dbReference type="InterPro" id="IPR000436">
    <property type="entry name" value="Sushi_SCR_CCP_dom"/>
</dbReference>
<dbReference type="InterPro" id="IPR051503">
    <property type="entry name" value="ComplSys_Reg/VirEntry_Med"/>
</dbReference>
<dbReference type="SMART" id="SM00032">
    <property type="entry name" value="CCP"/>
    <property type="match status" value="13"/>
</dbReference>
<keyword evidence="4 5" id="KW-1015">Disulfide bond</keyword>
<feature type="domain" description="Sushi" evidence="8">
    <location>
        <begin position="570"/>
        <end position="626"/>
    </location>
</feature>
<dbReference type="InterPro" id="IPR035976">
    <property type="entry name" value="Sushi/SCR/CCP_sf"/>
</dbReference>
<evidence type="ECO:0000256" key="1">
    <source>
        <dbReference type="ARBA" id="ARBA00004328"/>
    </source>
</evidence>
<keyword evidence="9" id="KW-1185">Reference proteome</keyword>
<dbReference type="InterPro" id="IPR013783">
    <property type="entry name" value="Ig-like_fold"/>
</dbReference>
<dbReference type="Gene3D" id="2.10.70.10">
    <property type="entry name" value="Complement Module, domain 1"/>
    <property type="match status" value="10"/>
</dbReference>
<dbReference type="PROSITE" id="PS50923">
    <property type="entry name" value="SUSHI"/>
    <property type="match status" value="10"/>
</dbReference>
<reference evidence="10" key="1">
    <citation type="submission" date="2025-08" db="UniProtKB">
        <authorList>
            <consortium name="RefSeq"/>
        </authorList>
    </citation>
    <scope>IDENTIFICATION</scope>
    <source>
        <tissue evidence="10">Muscle</tissue>
    </source>
</reference>
<dbReference type="GeneID" id="106468935"/>
<evidence type="ECO:0000259" key="8">
    <source>
        <dbReference type="PROSITE" id="PS50923"/>
    </source>
</evidence>
<feature type="domain" description="Sushi" evidence="8">
    <location>
        <begin position="21"/>
        <end position="78"/>
    </location>
</feature>
<dbReference type="PANTHER" id="PTHR45785">
    <property type="entry name" value="COMPLEMENT FACTOR H-RELATED"/>
    <property type="match status" value="1"/>
</dbReference>
<comment type="subcellular location">
    <subcellularLocation>
        <location evidence="1">Virion</location>
    </subcellularLocation>
</comment>
<comment type="caution">
    <text evidence="5">Lacks conserved residue(s) required for the propagation of feature annotation.</text>
</comment>
<organism evidence="9 10">
    <name type="scientific">Limulus polyphemus</name>
    <name type="common">Atlantic horseshoe crab</name>
    <dbReference type="NCBI Taxonomy" id="6850"/>
    <lineage>
        <taxon>Eukaryota</taxon>
        <taxon>Metazoa</taxon>
        <taxon>Ecdysozoa</taxon>
        <taxon>Arthropoda</taxon>
        <taxon>Chelicerata</taxon>
        <taxon>Merostomata</taxon>
        <taxon>Xiphosura</taxon>
        <taxon>Limulidae</taxon>
        <taxon>Limulus</taxon>
    </lineage>
</organism>
<feature type="domain" description="Sushi" evidence="8">
    <location>
        <begin position="512"/>
        <end position="569"/>
    </location>
</feature>
<gene>
    <name evidence="10" type="primary">LOC106468935</name>
</gene>
<evidence type="ECO:0000313" key="10">
    <source>
        <dbReference type="RefSeq" id="XP_013784842.1"/>
    </source>
</evidence>
<evidence type="ECO:0000256" key="5">
    <source>
        <dbReference type="PROSITE-ProRule" id="PRU00302"/>
    </source>
</evidence>
<dbReference type="SUPFAM" id="SSF57535">
    <property type="entry name" value="Complement control module/SCR domain"/>
    <property type="match status" value="10"/>
</dbReference>
<feature type="disulfide bond" evidence="5">
    <location>
        <begin position="167"/>
        <end position="194"/>
    </location>
</feature>
<accession>A0ABM1BM83</accession>
<protein>
    <submittedName>
        <fullName evidence="10">Sushi, von Willebrand factor type A, EGF and pentraxin domain-containing protein 1-like</fullName>
    </submittedName>
</protein>
<evidence type="ECO:0000256" key="3">
    <source>
        <dbReference type="ARBA" id="ARBA00022729"/>
    </source>
</evidence>
<feature type="domain" description="Sushi" evidence="8">
    <location>
        <begin position="137"/>
        <end position="196"/>
    </location>
</feature>
<evidence type="ECO:0000313" key="9">
    <source>
        <dbReference type="Proteomes" id="UP000694941"/>
    </source>
</evidence>
<feature type="domain" description="Sushi" evidence="8">
    <location>
        <begin position="395"/>
        <end position="452"/>
    </location>
</feature>
<feature type="region of interest" description="Disordered" evidence="6">
    <location>
        <begin position="719"/>
        <end position="753"/>
    </location>
</feature>
<proteinExistence type="predicted"/>
<evidence type="ECO:0000256" key="6">
    <source>
        <dbReference type="SAM" id="MobiDB-lite"/>
    </source>
</evidence>
<sequence>MFFTICVVILVANARPLFATVTCGDPGDPKHGRKLDFVFEFPRSINFECNKGYQLVGVKEIFCLPNGDWSSSVPRCEIRKCPQPSPPKDGSVSSNGITYGSVISYSCVKGFSLNGLKERRCLEDGTWSGEEPFCIEQACERPEKPVGGRMVLPSEKITIGTLAIFACDEGTTMIGSKVLKCVEEGIWTFDPPKCLRHCQFLPLANGNFRTKRQYGGYYHGWNPYPNEDEEDTQKHHGEKSFVHCNSNYEFRGLRRISSGHEVTCNDGQWDPEPRCIPAKCRIRPPFIENGNTMVTEGDHGTVVSYYCNRFYILESKGSVMCSYGRWIGNSAVCKDTRCYTRNLSKHNYYVYHEGSLQSGDELQFECNKGYENIINAEIKCHSGEWIGNLRPCKPAKCHNKPPSIENGYTTMTEGDHGTEISYNCNKFYALESVGSIMCSYGSWIGKPAVCKDTRCYKNHLNEDHYTIVYKEYYENKESLQFHCDEGYEKDTNAEIKCDLGKWTGNFQPCKPKKCHLKPSSIENGYTIITEGDHGTPVSYKCNEFYTLNSTGTMKCSYGHWIGTPATCKDSRCYTEDLKQETINILHKGPYLNGNNLTFECNEGYERHANIKCNFGEWTGLLESCRPESKPEDKKDDEMTTITQCPEPDENKWEKKYCELMTSDKDLHVYYQGKLVKNGHCIKDGGDIMLFCLHGKTVNHQLVVKKLICHNGQWNKEIPSCPFDSESNSEESGEVSEERENTHLSPFEDSRENVTEPSFVDASPVLQPDKLVAARRHCEVRKSDDDIKIYHKGNLVKTGDYIPDEERVEFRCTDSEKRQLFGVNKIHCENGKWNYNWFPRCLLKYGTEDLLVFVKTSSHSEVIEDGSNTLYVKPLDKLKFICKNRNSVPVNWETTVQADVNKGMSFSVTEKEIYFIQFNATRLHTGNYTCSNLFGSSVTLQVIVTDLEESVTEQQLSTFCKLGIYDDNLRIFHGVHKIKTGDEVPDGGRILFHCDPIGKSRLYGKNETYCNKGSWMDKVFPTCGFYSCKRVLCSGMYIYTNYQHSGTYTCHIAEENSISIDLVIQNIRCPVIPHSPGLVIKHEHSFVQFSCKDQYELIGAKNATCMETHQWSQNVPVCQPRVCPWAHSGGQGPSRGILMLLDIVFLDLKPISTRNMIIGHKVYHPEKEVARLGYTPAVDCWTSSTDNGPEYCWFTPED</sequence>
<dbReference type="PANTHER" id="PTHR45785:SF2">
    <property type="entry name" value="COMPLEMENT FACTOR H-RELATED"/>
    <property type="match status" value="1"/>
</dbReference>
<dbReference type="Gene3D" id="2.60.40.10">
    <property type="entry name" value="Immunoglobulins"/>
    <property type="match status" value="1"/>
</dbReference>
<feature type="domain" description="Sushi" evidence="8">
    <location>
        <begin position="453"/>
        <end position="511"/>
    </location>
</feature>
<dbReference type="Pfam" id="PF00084">
    <property type="entry name" value="Sushi"/>
    <property type="match status" value="7"/>
</dbReference>
<feature type="disulfide bond" evidence="5">
    <location>
        <begin position="49"/>
        <end position="76"/>
    </location>
</feature>
<feature type="disulfide bond" evidence="5">
    <location>
        <begin position="1090"/>
        <end position="1117"/>
    </location>
</feature>
<feature type="chain" id="PRO_5046176471" evidence="7">
    <location>
        <begin position="20"/>
        <end position="1197"/>
    </location>
</feature>
<evidence type="ECO:0000256" key="7">
    <source>
        <dbReference type="SAM" id="SignalP"/>
    </source>
</evidence>
<feature type="domain" description="Sushi" evidence="8">
    <location>
        <begin position="79"/>
        <end position="136"/>
    </location>
</feature>
<feature type="domain" description="Sushi" evidence="8">
    <location>
        <begin position="336"/>
        <end position="394"/>
    </location>
</feature>
<feature type="domain" description="Sushi" evidence="8">
    <location>
        <begin position="1066"/>
        <end position="1119"/>
    </location>
</feature>